<evidence type="ECO:0000313" key="2">
    <source>
        <dbReference type="Proteomes" id="UP001231445"/>
    </source>
</evidence>
<dbReference type="SUPFAM" id="SSF52540">
    <property type="entry name" value="P-loop containing nucleoside triphosphate hydrolases"/>
    <property type="match status" value="1"/>
</dbReference>
<dbReference type="AlphaFoldDB" id="A0A9Y2B6I5"/>
<dbReference type="Gene3D" id="3.40.50.300">
    <property type="entry name" value="P-loop containing nucleotide triphosphate hydrolases"/>
    <property type="match status" value="1"/>
</dbReference>
<accession>A0A9Y2B6I5</accession>
<sequence>MSRFAVSHTAYPAAKILAANACTDSASALIRTRLPRWRPGLPAPQHSEVFARGDEAAGAGLALSLARDAMQVAARGNAPAQEDRRQVLWVQDTSAVRLGGRPYVHGLPEELRHRVIHVEAKSPEDALFALEEGLRCRDLAFVLGEIAGNPRGLNFTASRRLSLAAEKHGVPLWLVRLDASPDLSSARMRWKVVSAPSALPRWNRAAPGWSSWQAELFRARAHPPGEWSMSDDGSGLIAARSQKLSPGDASVATAADHVDLVRTAGGRSLAAL</sequence>
<keyword evidence="2" id="KW-1185">Reference proteome</keyword>
<dbReference type="KEGG" id="arue:QQX03_08465"/>
<dbReference type="RefSeq" id="WP_285975314.1">
    <property type="nucleotide sequence ID" value="NZ_CP127221.1"/>
</dbReference>
<proteinExistence type="predicted"/>
<organism evidence="1 2">
    <name type="scientific">Altererythrobacter rubellus</name>
    <dbReference type="NCBI Taxonomy" id="2173831"/>
    <lineage>
        <taxon>Bacteria</taxon>
        <taxon>Pseudomonadati</taxon>
        <taxon>Pseudomonadota</taxon>
        <taxon>Alphaproteobacteria</taxon>
        <taxon>Sphingomonadales</taxon>
        <taxon>Erythrobacteraceae</taxon>
        <taxon>Altererythrobacter</taxon>
    </lineage>
</organism>
<evidence type="ECO:0000313" key="1">
    <source>
        <dbReference type="EMBL" id="WIW94998.1"/>
    </source>
</evidence>
<dbReference type="Proteomes" id="UP001231445">
    <property type="component" value="Chromosome"/>
</dbReference>
<protein>
    <submittedName>
        <fullName evidence="1">RecA-like protein</fullName>
    </submittedName>
</protein>
<dbReference type="EMBL" id="CP127221">
    <property type="protein sequence ID" value="WIW94998.1"/>
    <property type="molecule type" value="Genomic_DNA"/>
</dbReference>
<dbReference type="InterPro" id="IPR027417">
    <property type="entry name" value="P-loop_NTPase"/>
</dbReference>
<gene>
    <name evidence="1" type="ORF">QQX03_08465</name>
</gene>
<reference evidence="1 2" key="1">
    <citation type="submission" date="2023-06" db="EMBL/GenBank/DDBJ databases">
        <title>Altererythrobacter rubellus NBRC 112769 genome.</title>
        <authorList>
            <person name="Zhang K."/>
        </authorList>
    </citation>
    <scope>NUCLEOTIDE SEQUENCE [LARGE SCALE GENOMIC DNA]</scope>
    <source>
        <strain evidence="1 2">NBRC 112769</strain>
    </source>
</reference>
<name>A0A9Y2B6I5_9SPHN</name>